<sequence>MLFGYIFYQLLIGQNSEKFRAKEKENFRNACMMQYSWAVLLLFGMLFTQTACHSRGTFCKNTVLGWDYVGHMNVTRGGFRCQNWTSQTPNRHSFVVSNFPDATLEDAWNFCRNPDNDTGGPWCFIDDDRADDSWESCAIPICGDTYWHGNDCKTSHMGLDYQGTRSLSRELFTCQRWDSQTPNSHYLSADDFPDASLSAAENYCRNPDHDTGGPWCYLNSTDHYTWDYCDIPFCRIEANNNTTQTMHKWCKAKNETHEWMCIDYHSDATTWNLAKKNCTDGGGNLAHIPNRFTQMGIQTLLAFHNSTRVWTAFKAYNSNGLRFKWAGRNFPLGNYTNFIHVINRTGCGLLRADSNYTWDITNCNENNPFLCEMSDARPIDDGSLGFENGPFAGNDYGDSVIMNGSLAGNGSSGFYPGDYNGESGMMNGTFAGNDSSGFYPGGDYNGESGIMNGTFAGNDSSGFYPGGDYNGESGIMNGTFAGNDSSGFYPGGDYNGESGIMNGTLAGNDSSGFYPGGDYNGESGIMNGTFARNDSSGFYPGADYNGESGIMNGTFVGNDSSGFYPGGDFNGSSGHVDSGNGPTGINGGDVMYLLPTLLENGRAVCYDDIGKCYGLLPYNLSYDQASGLCSVHGATMAVLQEYQLVKNISTLIAYNGETMAWVESSALSWSAWFDRDNPSGSGDVETLSGQNELGPVCPSGSPISAQCRVKRSGAIFTTTSGSPPNVLSHRCTPTEGLVCKNSDQSGSGCRDYEIRYLCPKPSALETEGPPTNDSTTSQLA</sequence>
<dbReference type="Gene3D" id="2.40.20.10">
    <property type="entry name" value="Plasminogen Kringle 4"/>
    <property type="match status" value="2"/>
</dbReference>
<dbReference type="GO" id="GO:0004175">
    <property type="term" value="F:endopeptidase activity"/>
    <property type="evidence" value="ECO:0007669"/>
    <property type="project" value="TreeGrafter"/>
</dbReference>
<dbReference type="SUPFAM" id="SSF57440">
    <property type="entry name" value="Kringle-like"/>
    <property type="match status" value="2"/>
</dbReference>
<dbReference type="PROSITE" id="PS50070">
    <property type="entry name" value="KRINGLE_2"/>
    <property type="match status" value="2"/>
</dbReference>
<evidence type="ECO:0000256" key="5">
    <source>
        <dbReference type="ARBA" id="ARBA00023157"/>
    </source>
</evidence>
<reference evidence="12" key="1">
    <citation type="submission" date="2025-08" db="UniProtKB">
        <authorList>
            <consortium name="RefSeq"/>
        </authorList>
    </citation>
    <scope>IDENTIFICATION</scope>
    <source>
        <tissue evidence="12">Gonads</tissue>
    </source>
</reference>
<evidence type="ECO:0000313" key="12">
    <source>
        <dbReference type="RefSeq" id="XP_013397104.1"/>
    </source>
</evidence>
<dbReference type="KEGG" id="lak:106163931"/>
<dbReference type="Pfam" id="PF00051">
    <property type="entry name" value="Kringle"/>
    <property type="match status" value="2"/>
</dbReference>
<dbReference type="Pfam" id="PF13330">
    <property type="entry name" value="Mucin2_WxxW"/>
    <property type="match status" value="1"/>
</dbReference>
<protein>
    <submittedName>
        <fullName evidence="12">Uncharacterized protein LOC106163931</fullName>
    </submittedName>
</protein>
<feature type="region of interest" description="Disordered" evidence="8">
    <location>
        <begin position="761"/>
        <end position="780"/>
    </location>
</feature>
<dbReference type="InterPro" id="IPR025155">
    <property type="entry name" value="WxxW_domain"/>
</dbReference>
<name>A0A1S3IHY4_LINAN</name>
<dbReference type="SMART" id="SM00034">
    <property type="entry name" value="CLECT"/>
    <property type="match status" value="1"/>
</dbReference>
<dbReference type="GeneID" id="106163931"/>
<dbReference type="PROSITE" id="PS50041">
    <property type="entry name" value="C_TYPE_LECTIN_2"/>
    <property type="match status" value="1"/>
</dbReference>
<dbReference type="RefSeq" id="XP_013397104.1">
    <property type="nucleotide sequence ID" value="XM_013541650.1"/>
</dbReference>
<feature type="domain" description="Kringle" evidence="10">
    <location>
        <begin position="158"/>
        <end position="234"/>
    </location>
</feature>
<dbReference type="InParanoid" id="A0A1S3IHY4"/>
<keyword evidence="6" id="KW-0325">Glycoprotein</keyword>
<evidence type="ECO:0000256" key="3">
    <source>
        <dbReference type="ARBA" id="ARBA00022572"/>
    </source>
</evidence>
<evidence type="ECO:0000256" key="8">
    <source>
        <dbReference type="SAM" id="MobiDB-lite"/>
    </source>
</evidence>
<dbReference type="SUPFAM" id="SSF56436">
    <property type="entry name" value="C-type lectin-like"/>
    <property type="match status" value="2"/>
</dbReference>
<dbReference type="Proteomes" id="UP000085678">
    <property type="component" value="Unplaced"/>
</dbReference>
<dbReference type="CDD" id="cd00037">
    <property type="entry name" value="CLECT"/>
    <property type="match status" value="1"/>
</dbReference>
<evidence type="ECO:0000256" key="1">
    <source>
        <dbReference type="ARBA" id="ARBA00004613"/>
    </source>
</evidence>
<feature type="compositionally biased region" description="Polar residues" evidence="8">
    <location>
        <begin position="769"/>
        <end position="780"/>
    </location>
</feature>
<evidence type="ECO:0000256" key="6">
    <source>
        <dbReference type="ARBA" id="ARBA00023180"/>
    </source>
</evidence>
<dbReference type="InterPro" id="IPR013806">
    <property type="entry name" value="Kringle-like"/>
</dbReference>
<evidence type="ECO:0000256" key="7">
    <source>
        <dbReference type="PROSITE-ProRule" id="PRU00121"/>
    </source>
</evidence>
<evidence type="ECO:0000259" key="10">
    <source>
        <dbReference type="PROSITE" id="PS50070"/>
    </source>
</evidence>
<dbReference type="PANTHER" id="PTHR24261:SF7">
    <property type="entry name" value="KRINGLE DOMAIN-CONTAINING PROTEIN"/>
    <property type="match status" value="1"/>
</dbReference>
<dbReference type="Gene3D" id="3.10.100.10">
    <property type="entry name" value="Mannose-Binding Protein A, subunit A"/>
    <property type="match status" value="1"/>
</dbReference>
<proteinExistence type="predicted"/>
<dbReference type="InterPro" id="IPR001304">
    <property type="entry name" value="C-type_lectin-like"/>
</dbReference>
<dbReference type="CDD" id="cd00108">
    <property type="entry name" value="KR"/>
    <property type="match status" value="2"/>
</dbReference>
<dbReference type="InterPro" id="IPR016186">
    <property type="entry name" value="C-type_lectin-like/link_sf"/>
</dbReference>
<keyword evidence="2" id="KW-0964">Secreted</keyword>
<dbReference type="PROSITE" id="PS00021">
    <property type="entry name" value="KRINGLE_1"/>
    <property type="match status" value="2"/>
</dbReference>
<dbReference type="PANTHER" id="PTHR24261">
    <property type="entry name" value="PLASMINOGEN-RELATED"/>
    <property type="match status" value="1"/>
</dbReference>
<dbReference type="InterPro" id="IPR038178">
    <property type="entry name" value="Kringle_sf"/>
</dbReference>
<dbReference type="GO" id="GO:0005615">
    <property type="term" value="C:extracellular space"/>
    <property type="evidence" value="ECO:0007669"/>
    <property type="project" value="TreeGrafter"/>
</dbReference>
<dbReference type="PRINTS" id="PR00018">
    <property type="entry name" value="KRINGLE"/>
</dbReference>
<dbReference type="InterPro" id="IPR018056">
    <property type="entry name" value="Kringle_CS"/>
</dbReference>
<keyword evidence="4" id="KW-0732">Signal</keyword>
<dbReference type="SMART" id="SM00130">
    <property type="entry name" value="KR"/>
    <property type="match status" value="2"/>
</dbReference>
<evidence type="ECO:0000256" key="4">
    <source>
        <dbReference type="ARBA" id="ARBA00022729"/>
    </source>
</evidence>
<dbReference type="STRING" id="7574.A0A1S3IHY4"/>
<comment type="caution">
    <text evidence="7">Lacks conserved residue(s) required for the propagation of feature annotation.</text>
</comment>
<dbReference type="InterPro" id="IPR050759">
    <property type="entry name" value="Serine_protease_kringle"/>
</dbReference>
<keyword evidence="5" id="KW-1015">Disulfide bond</keyword>
<keyword evidence="11" id="KW-1185">Reference proteome</keyword>
<dbReference type="GO" id="GO:0005102">
    <property type="term" value="F:signaling receptor binding"/>
    <property type="evidence" value="ECO:0007669"/>
    <property type="project" value="TreeGrafter"/>
</dbReference>
<dbReference type="Pfam" id="PF00059">
    <property type="entry name" value="Lectin_C"/>
    <property type="match status" value="1"/>
</dbReference>
<accession>A0A1S3IHY4</accession>
<gene>
    <name evidence="12" type="primary">LOC106163931</name>
</gene>
<dbReference type="InterPro" id="IPR000001">
    <property type="entry name" value="Kringle"/>
</dbReference>
<organism evidence="11 12">
    <name type="scientific">Lingula anatina</name>
    <name type="common">Brachiopod</name>
    <name type="synonym">Lingula unguis</name>
    <dbReference type="NCBI Taxonomy" id="7574"/>
    <lineage>
        <taxon>Eukaryota</taxon>
        <taxon>Metazoa</taxon>
        <taxon>Spiralia</taxon>
        <taxon>Lophotrochozoa</taxon>
        <taxon>Brachiopoda</taxon>
        <taxon>Linguliformea</taxon>
        <taxon>Lingulata</taxon>
        <taxon>Lingulida</taxon>
        <taxon>Linguloidea</taxon>
        <taxon>Lingulidae</taxon>
        <taxon>Lingula</taxon>
    </lineage>
</organism>
<feature type="domain" description="C-type lectin" evidence="9">
    <location>
        <begin position="257"/>
        <end position="372"/>
    </location>
</feature>
<keyword evidence="3 7" id="KW-0420">Kringle</keyword>
<dbReference type="InterPro" id="IPR016187">
    <property type="entry name" value="CTDL_fold"/>
</dbReference>
<feature type="non-terminal residue" evidence="12">
    <location>
        <position position="780"/>
    </location>
</feature>
<comment type="subcellular location">
    <subcellularLocation>
        <location evidence="1">Secreted</location>
    </subcellularLocation>
</comment>
<evidence type="ECO:0000259" key="9">
    <source>
        <dbReference type="PROSITE" id="PS50041"/>
    </source>
</evidence>
<evidence type="ECO:0000256" key="2">
    <source>
        <dbReference type="ARBA" id="ARBA00022525"/>
    </source>
</evidence>
<dbReference type="AlphaFoldDB" id="A0A1S3IHY4"/>
<evidence type="ECO:0000313" key="11">
    <source>
        <dbReference type="Proteomes" id="UP000085678"/>
    </source>
</evidence>
<feature type="domain" description="Kringle" evidence="10">
    <location>
        <begin position="65"/>
        <end position="142"/>
    </location>
</feature>
<dbReference type="OrthoDB" id="5917794at2759"/>